<dbReference type="Proteomes" id="UP000069912">
    <property type="component" value="Chromosome"/>
</dbReference>
<evidence type="ECO:0000313" key="5">
    <source>
        <dbReference type="Proteomes" id="UP000234239"/>
    </source>
</evidence>
<dbReference type="RefSeq" id="WP_067975769.1">
    <property type="nucleotide sequence ID" value="NZ_CAJHKM010000002.1"/>
</dbReference>
<organism evidence="2 4">
    <name type="scientific">Aerococcus sanguinicola</name>
    <dbReference type="NCBI Taxonomy" id="119206"/>
    <lineage>
        <taxon>Bacteria</taxon>
        <taxon>Bacillati</taxon>
        <taxon>Bacillota</taxon>
        <taxon>Bacilli</taxon>
        <taxon>Lactobacillales</taxon>
        <taxon>Aerococcaceae</taxon>
        <taxon>Aerococcus</taxon>
    </lineage>
</organism>
<protein>
    <submittedName>
        <fullName evidence="3">AzlD domain-containing protein</fullName>
    </submittedName>
    <submittedName>
        <fullName evidence="2">Branched-chain amino acid transporter</fullName>
    </submittedName>
</protein>
<proteinExistence type="predicted"/>
<accession>A0A0X8FC57</accession>
<evidence type="ECO:0000313" key="4">
    <source>
        <dbReference type="Proteomes" id="UP000069912"/>
    </source>
</evidence>
<keyword evidence="1" id="KW-0812">Transmembrane</keyword>
<reference evidence="2 4" key="1">
    <citation type="journal article" date="2016" name="Genome Announc.">
        <title>Complete Genome Sequences of Aerococcus christensenii CCUG 28831T, Aerococcus sanguinicola CCUG 43001T, Aerococcus urinae CCUG 36881T, Aerococcus urinaeequi CCUG 28094T, Aerococcus urinaehominis CCUG 42038 BT, and Aerococcus viridans CCUG 4311T.</title>
        <authorList>
            <person name="Carkaci D."/>
            <person name="Dargis R."/>
            <person name="Nielsen X.C."/>
            <person name="Skovgaard O."/>
            <person name="Fuursted K."/>
            <person name="Christensen J.J."/>
        </authorList>
    </citation>
    <scope>NUCLEOTIDE SEQUENCE [LARGE SCALE GENOMIC DNA]</scope>
    <source>
        <strain evidence="2 4">CCUG43001</strain>
    </source>
</reference>
<name>A0A0X8FC57_9LACT</name>
<dbReference type="AlphaFoldDB" id="A0A0X8FC57"/>
<dbReference type="Proteomes" id="UP000234239">
    <property type="component" value="Unassembled WGS sequence"/>
</dbReference>
<evidence type="ECO:0000313" key="2">
    <source>
        <dbReference type="EMBL" id="AMB94634.1"/>
    </source>
</evidence>
<dbReference type="OrthoDB" id="7870017at2"/>
<dbReference type="EMBL" id="PKGY01000001">
    <property type="protein sequence ID" value="PKZ23368.1"/>
    <property type="molecule type" value="Genomic_DNA"/>
</dbReference>
<feature type="transmembrane region" description="Helical" evidence="1">
    <location>
        <begin position="63"/>
        <end position="82"/>
    </location>
</feature>
<sequence>MSLTLLILIIGGLSVLMRVIPGVLTRKADLPLSIRLAMPYVPITLFTAMITCDIFFWEEDFSLNPLVNLKLIASLVAIIVAYMTKDLIKTVLAGVLTISLLYFIF</sequence>
<gene>
    <name evidence="2" type="ORF">AWM72_07640</name>
    <name evidence="3" type="ORF">CYJ28_02110</name>
</gene>
<evidence type="ECO:0000313" key="3">
    <source>
        <dbReference type="EMBL" id="PKZ23368.1"/>
    </source>
</evidence>
<dbReference type="KEGG" id="asan:AWM72_07640"/>
<dbReference type="EMBL" id="CP014160">
    <property type="protein sequence ID" value="AMB94634.1"/>
    <property type="molecule type" value="Genomic_DNA"/>
</dbReference>
<reference evidence="3 5" key="3">
    <citation type="submission" date="2017-12" db="EMBL/GenBank/DDBJ databases">
        <title>Phylogenetic diversity of female urinary microbiome.</title>
        <authorList>
            <person name="Thomas-White K."/>
            <person name="Wolfe A.J."/>
        </authorList>
    </citation>
    <scope>NUCLEOTIDE SEQUENCE [LARGE SCALE GENOMIC DNA]</scope>
    <source>
        <strain evidence="3 5">UMB0139</strain>
    </source>
</reference>
<dbReference type="GeneID" id="92903937"/>
<dbReference type="Pfam" id="PF05437">
    <property type="entry name" value="AzlD"/>
    <property type="match status" value="1"/>
</dbReference>
<dbReference type="InterPro" id="IPR008407">
    <property type="entry name" value="Brnchd-chn_aa_trnsp_AzlD"/>
</dbReference>
<keyword evidence="1" id="KW-1133">Transmembrane helix</keyword>
<feature type="transmembrane region" description="Helical" evidence="1">
    <location>
        <begin position="87"/>
        <end position="104"/>
    </location>
</feature>
<keyword evidence="4" id="KW-1185">Reference proteome</keyword>
<feature type="transmembrane region" description="Helical" evidence="1">
    <location>
        <begin position="6"/>
        <end position="24"/>
    </location>
</feature>
<evidence type="ECO:0000256" key="1">
    <source>
        <dbReference type="SAM" id="Phobius"/>
    </source>
</evidence>
<reference evidence="4" key="2">
    <citation type="submission" date="2016-01" db="EMBL/GenBank/DDBJ databases">
        <title>Six Aerococcus type strain genome sequencing and assembly using PacBio and Illumina Hiseq.</title>
        <authorList>
            <person name="Carkaci D."/>
            <person name="Dargis R."/>
            <person name="Nielsen X.C."/>
            <person name="Skovgaard O."/>
            <person name="Fuursted K."/>
            <person name="Christensen J.J."/>
        </authorList>
    </citation>
    <scope>NUCLEOTIDE SEQUENCE [LARGE SCALE GENOMIC DNA]</scope>
    <source>
        <strain evidence="4">CCUG43001</strain>
    </source>
</reference>
<keyword evidence="1" id="KW-0472">Membrane</keyword>
<feature type="transmembrane region" description="Helical" evidence="1">
    <location>
        <begin position="36"/>
        <end position="57"/>
    </location>
</feature>